<name>A0A819WMB2_9BILA</name>
<dbReference type="Proteomes" id="UP000663851">
    <property type="component" value="Unassembled WGS sequence"/>
</dbReference>
<reference evidence="3" key="1">
    <citation type="submission" date="2021-02" db="EMBL/GenBank/DDBJ databases">
        <authorList>
            <person name="Nowell W R."/>
        </authorList>
    </citation>
    <scope>NUCLEOTIDE SEQUENCE</scope>
</reference>
<comment type="caution">
    <text evidence="3">The sequence shown here is derived from an EMBL/GenBank/DDBJ whole genome shotgun (WGS) entry which is preliminary data.</text>
</comment>
<feature type="coiled-coil region" evidence="1">
    <location>
        <begin position="196"/>
        <end position="277"/>
    </location>
</feature>
<accession>A0A819WMB2</accession>
<dbReference type="PANTHER" id="PTHR37162:SF11">
    <property type="match status" value="1"/>
</dbReference>
<dbReference type="Proteomes" id="UP000663825">
    <property type="component" value="Unassembled WGS sequence"/>
</dbReference>
<dbReference type="EMBL" id="CAJNXB010004666">
    <property type="protein sequence ID" value="CAF3387279.1"/>
    <property type="molecule type" value="Genomic_DNA"/>
</dbReference>
<keyword evidence="1" id="KW-0175">Coiled coil</keyword>
<organism evidence="3 4">
    <name type="scientific">Rotaria socialis</name>
    <dbReference type="NCBI Taxonomy" id="392032"/>
    <lineage>
        <taxon>Eukaryota</taxon>
        <taxon>Metazoa</taxon>
        <taxon>Spiralia</taxon>
        <taxon>Gnathifera</taxon>
        <taxon>Rotifera</taxon>
        <taxon>Eurotatoria</taxon>
        <taxon>Bdelloidea</taxon>
        <taxon>Philodinida</taxon>
        <taxon>Philodinidae</taxon>
        <taxon>Rotaria</taxon>
    </lineage>
</organism>
<dbReference type="OrthoDB" id="6159421at2759"/>
<evidence type="ECO:0000313" key="2">
    <source>
        <dbReference type="EMBL" id="CAF3387279.1"/>
    </source>
</evidence>
<evidence type="ECO:0000313" key="3">
    <source>
        <dbReference type="EMBL" id="CAF4124647.1"/>
    </source>
</evidence>
<dbReference type="PANTHER" id="PTHR37162">
    <property type="entry name" value="HAT FAMILY DIMERISATION DOMAINCONTAINING PROTEIN-RELATED"/>
    <property type="match status" value="1"/>
</dbReference>
<sequence>MFPDSHIANDYSLRPQKLSYVVSHGTSYYFNNELIKDVRKAHGFLLLFDETTIVGVRKQLDIFFRYWTATGNCVCVRYYKSIFLGRATADVVSRSIVDSLRADGINITRMLMLGRDNPNVNKCLLSLSHGNSDVEWGFLQNNHLVTDERSSLNEASINGLRATNAGIKFFGDSKVPITNSLLFSVQQSYSRYAKDNDRQQKLVKNVDTEQKQLQEDLAKATNLLEEGSKRLAAAINNKTFGDLSTAEVLVTATNTKLAALKTQLTVNSENLNRLRKKTRKNQIIYDLINII</sequence>
<evidence type="ECO:0000313" key="4">
    <source>
        <dbReference type="Proteomes" id="UP000663851"/>
    </source>
</evidence>
<gene>
    <name evidence="3" type="ORF">HFQ381_LOCUS2613</name>
    <name evidence="2" type="ORF">TIS948_LOCUS26506</name>
</gene>
<evidence type="ECO:0000256" key="1">
    <source>
        <dbReference type="SAM" id="Coils"/>
    </source>
</evidence>
<proteinExistence type="predicted"/>
<protein>
    <submittedName>
        <fullName evidence="3">Uncharacterized protein</fullName>
    </submittedName>
</protein>
<dbReference type="EMBL" id="CAJOBO010000086">
    <property type="protein sequence ID" value="CAF4124647.1"/>
    <property type="molecule type" value="Genomic_DNA"/>
</dbReference>
<dbReference type="AlphaFoldDB" id="A0A819WMB2"/>